<comment type="caution">
    <text evidence="1">The sequence shown here is derived from an EMBL/GenBank/DDBJ whole genome shotgun (WGS) entry which is preliminary data.</text>
</comment>
<dbReference type="Proteomes" id="UP001500618">
    <property type="component" value="Unassembled WGS sequence"/>
</dbReference>
<name>A0ABP4SD72_9ACTN</name>
<sequence>MIGHIGGWILNVAALTSFADRTVYAESVLRVARTHALTLLVPDSALYDAYDARPNGGPALARLLSEPATWLHDRAEVPSDAMNQFYNLAEGDTTAAHVAYLGSKRGWPVLTDKSAATALQRIVPDLWIVPA</sequence>
<evidence type="ECO:0000313" key="2">
    <source>
        <dbReference type="Proteomes" id="UP001500618"/>
    </source>
</evidence>
<keyword evidence="2" id="KW-1185">Reference proteome</keyword>
<evidence type="ECO:0000313" key="1">
    <source>
        <dbReference type="EMBL" id="GAA1667964.1"/>
    </source>
</evidence>
<organism evidence="1 2">
    <name type="scientific">Fodinicola feengrottensis</name>
    <dbReference type="NCBI Taxonomy" id="435914"/>
    <lineage>
        <taxon>Bacteria</taxon>
        <taxon>Bacillati</taxon>
        <taxon>Actinomycetota</taxon>
        <taxon>Actinomycetes</taxon>
        <taxon>Mycobacteriales</taxon>
        <taxon>Fodinicola</taxon>
    </lineage>
</organism>
<protein>
    <recommendedName>
        <fullName evidence="3">PIN domain-containing protein</fullName>
    </recommendedName>
</protein>
<proteinExistence type="predicted"/>
<accession>A0ABP4SD72</accession>
<gene>
    <name evidence="1" type="ORF">GCM10009765_16610</name>
</gene>
<reference evidence="2" key="1">
    <citation type="journal article" date="2019" name="Int. J. Syst. Evol. Microbiol.">
        <title>The Global Catalogue of Microorganisms (GCM) 10K type strain sequencing project: providing services to taxonomists for standard genome sequencing and annotation.</title>
        <authorList>
            <consortium name="The Broad Institute Genomics Platform"/>
            <consortium name="The Broad Institute Genome Sequencing Center for Infectious Disease"/>
            <person name="Wu L."/>
            <person name="Ma J."/>
        </authorList>
    </citation>
    <scope>NUCLEOTIDE SEQUENCE [LARGE SCALE GENOMIC DNA]</scope>
    <source>
        <strain evidence="2">JCM 14718</strain>
    </source>
</reference>
<dbReference type="EMBL" id="BAAANY010000007">
    <property type="protein sequence ID" value="GAA1667964.1"/>
    <property type="molecule type" value="Genomic_DNA"/>
</dbReference>
<evidence type="ECO:0008006" key="3">
    <source>
        <dbReference type="Google" id="ProtNLM"/>
    </source>
</evidence>
<dbReference type="RefSeq" id="WP_344308637.1">
    <property type="nucleotide sequence ID" value="NZ_BAAANY010000007.1"/>
</dbReference>